<dbReference type="RefSeq" id="WP_057886135.1">
    <property type="nucleotide sequence ID" value="NZ_CP018180.1"/>
</dbReference>
<dbReference type="GeneID" id="78521640"/>
<proteinExistence type="predicted"/>
<keyword evidence="2" id="KW-1185">Reference proteome</keyword>
<name>A0A3S6QW69_9LACO</name>
<sequence length="112" mass="12535">MNDLSNFIPISLPEVTVKLAWEQAHGKNVSENDVILAAILENVRAMLEEALEGPYWEAVWQETDQKIVITDAIGEPAGVIKPENGSSFVADFRKNAPKLINWLDKQVQHLVK</sequence>
<dbReference type="AlphaFoldDB" id="A0A3S6QW69"/>
<organism evidence="1 2">
    <name type="scientific">Liquorilactobacillus nagelii</name>
    <dbReference type="NCBI Taxonomy" id="82688"/>
    <lineage>
        <taxon>Bacteria</taxon>
        <taxon>Bacillati</taxon>
        <taxon>Bacillota</taxon>
        <taxon>Bacilli</taxon>
        <taxon>Lactobacillales</taxon>
        <taxon>Lactobacillaceae</taxon>
        <taxon>Liquorilactobacillus</taxon>
    </lineage>
</organism>
<dbReference type="EMBL" id="CP018180">
    <property type="protein sequence ID" value="AUJ32029.1"/>
    <property type="molecule type" value="Genomic_DNA"/>
</dbReference>
<dbReference type="Proteomes" id="UP000324497">
    <property type="component" value="Chromosome"/>
</dbReference>
<reference evidence="1 2" key="1">
    <citation type="submission" date="2016-11" db="EMBL/GenBank/DDBJ databases">
        <title>Interaction between Lactobacillus species and yeast in water kefir.</title>
        <authorList>
            <person name="Behr J."/>
            <person name="Xu D."/>
            <person name="Vogel R.F."/>
        </authorList>
    </citation>
    <scope>NUCLEOTIDE SEQUENCE [LARGE SCALE GENOMIC DNA]</scope>
    <source>
        <strain evidence="1 2">TMW 1.1827</strain>
    </source>
</reference>
<protein>
    <submittedName>
        <fullName evidence="1">Uncharacterized protein</fullName>
    </submittedName>
</protein>
<evidence type="ECO:0000313" key="1">
    <source>
        <dbReference type="EMBL" id="AUJ32029.1"/>
    </source>
</evidence>
<gene>
    <name evidence="1" type="ORF">BSQ50_05325</name>
</gene>
<accession>A0A3S6QW69</accession>
<dbReference type="KEGG" id="lng:BSQ50_05325"/>
<evidence type="ECO:0000313" key="2">
    <source>
        <dbReference type="Proteomes" id="UP000324497"/>
    </source>
</evidence>